<evidence type="ECO:0000313" key="3">
    <source>
        <dbReference type="Proteomes" id="UP000663862"/>
    </source>
</evidence>
<organism evidence="2 3">
    <name type="scientific">Rotaria socialis</name>
    <dbReference type="NCBI Taxonomy" id="392032"/>
    <lineage>
        <taxon>Eukaryota</taxon>
        <taxon>Metazoa</taxon>
        <taxon>Spiralia</taxon>
        <taxon>Gnathifera</taxon>
        <taxon>Rotifera</taxon>
        <taxon>Eurotatoria</taxon>
        <taxon>Bdelloidea</taxon>
        <taxon>Philodinida</taxon>
        <taxon>Philodinidae</taxon>
        <taxon>Rotaria</taxon>
    </lineage>
</organism>
<evidence type="ECO:0000256" key="1">
    <source>
        <dbReference type="SAM" id="MobiDB-lite"/>
    </source>
</evidence>
<name>A0A821JBH0_9BILA</name>
<dbReference type="EMBL" id="CAJOBQ010013482">
    <property type="protein sequence ID" value="CAF4717589.1"/>
    <property type="molecule type" value="Genomic_DNA"/>
</dbReference>
<sequence>EQQTEGPTVDLSALNNDGSMKPIDPKRTNIGQRRAPAAKKKGFGAQKVTTDFKE</sequence>
<comment type="caution">
    <text evidence="2">The sequence shown here is derived from an EMBL/GenBank/DDBJ whole genome shotgun (WGS) entry which is preliminary data.</text>
</comment>
<accession>A0A821JBH0</accession>
<evidence type="ECO:0000313" key="2">
    <source>
        <dbReference type="EMBL" id="CAF4717589.1"/>
    </source>
</evidence>
<dbReference type="AlphaFoldDB" id="A0A821JBH0"/>
<gene>
    <name evidence="2" type="ORF">TSG867_LOCUS33957</name>
</gene>
<proteinExistence type="predicted"/>
<protein>
    <submittedName>
        <fullName evidence="2">Uncharacterized protein</fullName>
    </submittedName>
</protein>
<feature type="non-terminal residue" evidence="2">
    <location>
        <position position="54"/>
    </location>
</feature>
<dbReference type="Proteomes" id="UP000663862">
    <property type="component" value="Unassembled WGS sequence"/>
</dbReference>
<feature type="region of interest" description="Disordered" evidence="1">
    <location>
        <begin position="1"/>
        <end position="54"/>
    </location>
</feature>
<reference evidence="2" key="1">
    <citation type="submission" date="2021-02" db="EMBL/GenBank/DDBJ databases">
        <authorList>
            <person name="Nowell W R."/>
        </authorList>
    </citation>
    <scope>NUCLEOTIDE SEQUENCE</scope>
</reference>
<feature type="non-terminal residue" evidence="2">
    <location>
        <position position="1"/>
    </location>
</feature>